<dbReference type="GeneID" id="106572797"/>
<keyword evidence="3" id="KW-1185">Reference proteome</keyword>
<evidence type="ECO:0000256" key="2">
    <source>
        <dbReference type="SAM" id="MobiDB-lite"/>
    </source>
</evidence>
<evidence type="ECO:0000313" key="6">
    <source>
        <dbReference type="RefSeq" id="XP_014002753.2"/>
    </source>
</evidence>
<feature type="region of interest" description="Disordered" evidence="2">
    <location>
        <begin position="720"/>
        <end position="759"/>
    </location>
</feature>
<dbReference type="Proteomes" id="UP001652741">
    <property type="component" value="Chromosome ssa15"/>
</dbReference>
<feature type="region of interest" description="Disordered" evidence="2">
    <location>
        <begin position="328"/>
        <end position="375"/>
    </location>
</feature>
<dbReference type="InterPro" id="IPR051860">
    <property type="entry name" value="Plasmodium_CSP_Invasion"/>
</dbReference>
<dbReference type="STRING" id="8030.ENSSSAP00000068371"/>
<evidence type="ECO:0000313" key="3">
    <source>
        <dbReference type="Proteomes" id="UP001652741"/>
    </source>
</evidence>
<dbReference type="CDD" id="cd22541">
    <property type="entry name" value="SP5_N"/>
    <property type="match status" value="1"/>
</dbReference>
<feature type="compositionally biased region" description="Polar residues" evidence="2">
    <location>
        <begin position="282"/>
        <end position="296"/>
    </location>
</feature>
<reference evidence="4 5" key="1">
    <citation type="submission" date="2025-05" db="UniProtKB">
        <authorList>
            <consortium name="RefSeq"/>
        </authorList>
    </citation>
    <scope>IDENTIFICATION</scope>
</reference>
<feature type="compositionally biased region" description="Basic and acidic residues" evidence="2">
    <location>
        <begin position="737"/>
        <end position="751"/>
    </location>
</feature>
<feature type="region of interest" description="Disordered" evidence="2">
    <location>
        <begin position="13"/>
        <end position="187"/>
    </location>
</feature>
<accession>A0A1S3MHR7</accession>
<dbReference type="AlphaFoldDB" id="A0A1S3MHR7"/>
<dbReference type="RefSeq" id="XP_014002751.2">
    <property type="nucleotide sequence ID" value="XM_014147276.2"/>
</dbReference>
<evidence type="ECO:0000313" key="4">
    <source>
        <dbReference type="RefSeq" id="XP_014002751.2"/>
    </source>
</evidence>
<feature type="compositionally biased region" description="Polar residues" evidence="2">
    <location>
        <begin position="265"/>
        <end position="275"/>
    </location>
</feature>
<proteinExistence type="predicted"/>
<dbReference type="RefSeq" id="XP_014002753.2">
    <property type="nucleotide sequence ID" value="XM_014147278.2"/>
</dbReference>
<dbReference type="PANTHER" id="PTHR44826:SF3">
    <property type="entry name" value="SPORE COAT PROTEIN SP85"/>
    <property type="match status" value="1"/>
</dbReference>
<feature type="compositionally biased region" description="Polar residues" evidence="2">
    <location>
        <begin position="13"/>
        <end position="24"/>
    </location>
</feature>
<gene>
    <name evidence="4 5 6" type="primary">LOC106572797</name>
</gene>
<evidence type="ECO:0000256" key="1">
    <source>
        <dbReference type="ARBA" id="ARBA00022737"/>
    </source>
</evidence>
<evidence type="ECO:0000313" key="5">
    <source>
        <dbReference type="RefSeq" id="XP_014002752.2"/>
    </source>
</evidence>
<dbReference type="Bgee" id="ENSSSAG00000061314">
    <property type="expression patterns" value="Expressed in ovary and 21 other cell types or tissues"/>
</dbReference>
<feature type="region of interest" description="Disordered" evidence="2">
    <location>
        <begin position="261"/>
        <end position="305"/>
    </location>
</feature>
<feature type="compositionally biased region" description="Low complexity" evidence="2">
    <location>
        <begin position="38"/>
        <end position="162"/>
    </location>
</feature>
<sequence length="943" mass="101314">MDSSPVLRQQCQNTILNDHSSLNRMTEDTKPGSKHLSVPHSHPSKHPSVPHSHPSKHPSVPHSHPSKHPSVPHSHPSKHPSVPHSHPSKHPSVPHSHPSKHPSVPHSHPSKHPSVPHSHPSKHPSVPHSHPSKHPSVPHSHPSKHPSVPHSHPSKHPSVPHSHPSRLGPENKNPAADSDNGPKLTIRPLGISRLPVLAKSLPLKTPSDFTLSHKRWEDNSLAGKAKRMKPNTKPVPFNFFNLKANQMVAQNQRGQLAATARAGAQPTQPKSTFSTAAHLKTRPTTTTAQLPSSIPATHNKAHSKSTVELAAQLPTFVLHLAARKAVPGPGGILSQQNGESGKPHQTQAPSAATSMSLSQHPKDSSSDNLLHVPGLGQLSRPPSSFALDSGLSSSAFSFSSASTASAQPAALSTEACGGHFDMLSLKDPSIPGQLPSSSAGSVEAAFHSDPSALRSIVQNEGISAARVFMSSRPSTQAYNNMPQRVSIMKYGPKTVLSAGPVRNVKLSPALGNILQTEGVSYPLELERVSVMKSHQTTAGPVRSVQFSPEPSSFNSILQDEGVSYSLQPQRVSVLKSHQKSAASAGPGQSVQLFPDAAALGSILQNEEVKAGRPLEATPQRISACPSGRGTSIYTAQRVPITKWHTEAPGEPMVTSVSLTPALKWTPQRVPDTRHQPMSMRRLLSAHRTPYAGYPRLGGLQGHSGDLETRKEEVVQRLFKETEEEERTDGVGLDQDPAETRADQQLAKEEKQSNTGGRLQTFFQDPHRESVIFFSTGKKLRRAAPAHEQESPVDGFLERGGPMEHCAAGAQEAMDLLPLHTELGRASAPEIPEVTAAATDLTRFTNLSAFGPLSQPRGSIMFPKSGALSSATALLRRRLPPLKELRLDEEVATYTSSPALPPSSSWPLQTRCGNPVGAALHLQNYTCFRPIILDPSSTSPLRER</sequence>
<name>A0A1S3MHR7_SALSA</name>
<organism evidence="3 6">
    <name type="scientific">Salmo salar</name>
    <name type="common">Atlantic salmon</name>
    <dbReference type="NCBI Taxonomy" id="8030"/>
    <lineage>
        <taxon>Eukaryota</taxon>
        <taxon>Metazoa</taxon>
        <taxon>Chordata</taxon>
        <taxon>Craniata</taxon>
        <taxon>Vertebrata</taxon>
        <taxon>Euteleostomi</taxon>
        <taxon>Actinopterygii</taxon>
        <taxon>Neopterygii</taxon>
        <taxon>Teleostei</taxon>
        <taxon>Protacanthopterygii</taxon>
        <taxon>Salmoniformes</taxon>
        <taxon>Salmonidae</taxon>
        <taxon>Salmoninae</taxon>
        <taxon>Salmo</taxon>
    </lineage>
</organism>
<feature type="compositionally biased region" description="Polar residues" evidence="2">
    <location>
        <begin position="333"/>
        <end position="359"/>
    </location>
</feature>
<dbReference type="RefSeq" id="XP_014002752.2">
    <property type="nucleotide sequence ID" value="XM_014147277.2"/>
</dbReference>
<dbReference type="PANTHER" id="PTHR44826">
    <property type="entry name" value="SPORE COAT PROTEIN SP85"/>
    <property type="match status" value="1"/>
</dbReference>
<keyword evidence="1" id="KW-0677">Repeat</keyword>
<dbReference type="KEGG" id="sasa:106572797"/>
<dbReference type="PaxDb" id="8030-ENSSSAP00000068371"/>
<protein>
    <submittedName>
        <fullName evidence="4 5">Uncharacterized protein LOC106572797 isoform X1</fullName>
    </submittedName>
</protein>